<protein>
    <submittedName>
        <fullName evidence="7">DUF4329 domain-containing protein</fullName>
    </submittedName>
</protein>
<dbReference type="Proteomes" id="UP000633418">
    <property type="component" value="Chromosome"/>
</dbReference>
<evidence type="ECO:0000256" key="2">
    <source>
        <dbReference type="SAM" id="Phobius"/>
    </source>
</evidence>
<dbReference type="NCBIfam" id="TIGR01643">
    <property type="entry name" value="YD_repeat_2x"/>
    <property type="match status" value="8"/>
</dbReference>
<feature type="domain" description="Teneurin-like YD-shell" evidence="6">
    <location>
        <begin position="705"/>
        <end position="832"/>
    </location>
</feature>
<name>A0A9E6TV60_9PSED</name>
<dbReference type="InterPro" id="IPR050708">
    <property type="entry name" value="T6SS_VgrG/RHS"/>
</dbReference>
<keyword evidence="1" id="KW-0677">Repeat</keyword>
<evidence type="ECO:0000259" key="5">
    <source>
        <dbReference type="Pfam" id="PF20148"/>
    </source>
</evidence>
<dbReference type="KEGG" id="pxn:HU772_016540"/>
<proteinExistence type="predicted"/>
<evidence type="ECO:0000313" key="8">
    <source>
        <dbReference type="Proteomes" id="UP000633418"/>
    </source>
</evidence>
<dbReference type="InterPro" id="IPR056823">
    <property type="entry name" value="TEN-like_YD-shell"/>
</dbReference>
<dbReference type="InterPro" id="IPR025479">
    <property type="entry name" value="DUF4329"/>
</dbReference>
<dbReference type="EMBL" id="CP077095">
    <property type="protein sequence ID" value="QXI36953.1"/>
    <property type="molecule type" value="Genomic_DNA"/>
</dbReference>
<dbReference type="InterPro" id="IPR045351">
    <property type="entry name" value="DUF6531"/>
</dbReference>
<dbReference type="Gene3D" id="2.60.200.60">
    <property type="match status" value="1"/>
</dbReference>
<dbReference type="RefSeq" id="WP_186661977.1">
    <property type="nucleotide sequence ID" value="NZ_CP077095.1"/>
</dbReference>
<dbReference type="PANTHER" id="PTHR32305">
    <property type="match status" value="1"/>
</dbReference>
<dbReference type="Pfam" id="PF14220">
    <property type="entry name" value="DUF4329"/>
    <property type="match status" value="1"/>
</dbReference>
<feature type="transmembrane region" description="Helical" evidence="2">
    <location>
        <begin position="59"/>
        <end position="79"/>
    </location>
</feature>
<feature type="domain" description="DUF6531" evidence="5">
    <location>
        <begin position="286"/>
        <end position="365"/>
    </location>
</feature>
<feature type="transmembrane region" description="Helical" evidence="2">
    <location>
        <begin position="30"/>
        <end position="52"/>
    </location>
</feature>
<keyword evidence="2" id="KW-0472">Membrane</keyword>
<feature type="domain" description="DUF4329" evidence="4">
    <location>
        <begin position="1408"/>
        <end position="1532"/>
    </location>
</feature>
<gene>
    <name evidence="7" type="ORF">HU772_016540</name>
</gene>
<sequence>MDDSLHAARMGDLILHPPLMAELVSGLVEAAVYAAAVAAVGAAIGGAVVAVVGTGGAAAALTPLIAGAMVSAAAMLPAGEDKSIGDHISDFSNWVGNSLFPPEPYGSISSGSHNTRINGILAARAAGVSGGPVEALGPAEEPSILENIGAYAMVGASMVLPVIGLAQEINSIFNPPVTTPAAPGSIPKPEDKAVCSKHPPMPEQFVAQGSDKVFINGQPAARVGDKTTCDGPIGMTYSPNVRIGGGTTTVRDIHDGKSAAAKIIGLIAGMLISRRGMLKGRRCGVGNPVAPAMGSKFQDGPEDVDFKLAALVPITWARRYDSNDRRSDGLFGMGWSVPFEVRLERVAHPEGGELWIYVDDEGSRLELGRLQVGSAFVSILDGLAFFHQDNGFTIVEDINSGLYQVFHTDPLDSRRSRLVKVGDRNLNCLELFYDEQGRLQFLGDSSSRTFIELRFADGQTRRVAEIHRLYLQAGQAFAVEQRECLVQYRYTAAGQLESVADGEGQLLRRFTYTDQGLLASHTLPMGATRYYEWARFAPAPARQPCSLDGTPYAMPPLLELQPDHEWRVVRHWGSDGEDYRFIYDLEQGHTQVIDGLGREEHYHWGALNEVHTYIDALGYRWRHDYVDGLLRRTLDPQGGEWSYGYDALGRVAATTDPLGRCESVVYTEHWALPTRITDGAGRERRYRYDQRGNLIGEVDPLGQPTRYAYDDRGRLTHSVDALDKQRSFNWNERGQLTASRDCSGQLTHYRYDLRGHLNEVRNAEGGTTRYRFNARGHLQQRELADGRVEHYQVDAAGQLVHHVDPAQRVTQWQYDGSGRLKQRTDALGHTVRLQWDAYGRLQQLENENSEHYRFQWDALDRLVGQRNLDGGGFSQLYDALDAITQRTVHPCREAEPVLPGSPDAPEVSAQVHHYEHDAVGRLLCKQTDDGETTYRYDAADNLLAILFTHRNGQVQQLDFTYDAMGRLLSESQGLGQLGYTYDPIGNLQTLTLPDSRRINYLRYGSGHLHQINLDGRVISDFERDALHDEVVRSQGALLTRTQYDSTRRLVRKAVEYQGSGLTNLPLLQKDYQYDDASNLVGEVLTQTQRPGSGTGAELEHLIGRFQGGAGGRGSYQGRVGYDHGPTARLHGVSRQLPEQLPVVENFSYDPAGNLLEGYQVNERVRHDRVKLFEDRRYRYDRFGRLAHKRSGHRLNQHFEYDAEHRLVCVRQQRGPLCERIEFAYDPLGRRVEKRVYRDGLETPVSVTQFCWHGLRLLQEVQDGKPSLYLYADAVGYEPLARVDGPPGHEQVFHFHVNVAGLAEQLTDEHGASVWQGVFQAWGRSSEEWHAPGQASQQNLRLQGQYLDRETGLHYNTFRFYDPDIGRFTQQDPIGLQGGLNLYAYAPNPLMWVDPLGLRKCGGNFRTADDAARAALKKYNPMSIFKNREYGGIIFKGRDGSYGFTRGRLGSGRTAPSYKTSARGMPKGATPVGQYHTHGAYADSGFNRTNKAGDAWDSDAFSPADIRIHNAASQNIPGFTNYLGTPSGSFLKIFGQVSGPGDAVPL</sequence>
<dbReference type="Pfam" id="PF25023">
    <property type="entry name" value="TEN_YD-shell"/>
    <property type="match status" value="1"/>
</dbReference>
<dbReference type="Gene3D" id="2.180.10.10">
    <property type="entry name" value="RHS repeat-associated core"/>
    <property type="match status" value="3"/>
</dbReference>
<dbReference type="Pfam" id="PF05488">
    <property type="entry name" value="PAAR_motif"/>
    <property type="match status" value="1"/>
</dbReference>
<dbReference type="CDD" id="cd14742">
    <property type="entry name" value="PAAR_RHS"/>
    <property type="match status" value="1"/>
</dbReference>
<dbReference type="NCBIfam" id="TIGR03696">
    <property type="entry name" value="Rhs_assc_core"/>
    <property type="match status" value="1"/>
</dbReference>
<dbReference type="InterPro" id="IPR008727">
    <property type="entry name" value="PAAR_motif"/>
</dbReference>
<keyword evidence="2" id="KW-0812">Transmembrane</keyword>
<organism evidence="7 8">
    <name type="scientific">Pseudomonas xantholysinigenes</name>
    <dbReference type="NCBI Taxonomy" id="2745490"/>
    <lineage>
        <taxon>Bacteria</taxon>
        <taxon>Pseudomonadati</taxon>
        <taxon>Pseudomonadota</taxon>
        <taxon>Gammaproteobacteria</taxon>
        <taxon>Pseudomonadales</taxon>
        <taxon>Pseudomonadaceae</taxon>
        <taxon>Pseudomonas</taxon>
    </lineage>
</organism>
<feature type="domain" description="RHS protein conserved region" evidence="3">
    <location>
        <begin position="1291"/>
        <end position="1328"/>
    </location>
</feature>
<reference evidence="7 8" key="1">
    <citation type="journal article" date="2020" name="Microorganisms">
        <title>Reliable Identification of Environmental Pseudomonas Isolates Using the rpoD Gene.</title>
        <authorList>
            <consortium name="The Broad Institute Genome Sequencing Platform"/>
            <person name="Girard L."/>
            <person name="Lood C."/>
            <person name="Rokni-Zadeh H."/>
            <person name="van Noort V."/>
            <person name="Lavigne R."/>
            <person name="De Mot R."/>
        </authorList>
    </citation>
    <scope>NUCLEOTIDE SEQUENCE [LARGE SCALE GENOMIC DNA]</scope>
    <source>
        <strain evidence="7 8">RW9S1A</strain>
    </source>
</reference>
<dbReference type="PANTHER" id="PTHR32305:SF15">
    <property type="entry name" value="PROTEIN RHSA-RELATED"/>
    <property type="match status" value="1"/>
</dbReference>
<evidence type="ECO:0000313" key="7">
    <source>
        <dbReference type="EMBL" id="QXI36953.1"/>
    </source>
</evidence>
<evidence type="ECO:0000256" key="1">
    <source>
        <dbReference type="ARBA" id="ARBA00022737"/>
    </source>
</evidence>
<dbReference type="InterPro" id="IPR006530">
    <property type="entry name" value="YD"/>
</dbReference>
<dbReference type="Pfam" id="PF03527">
    <property type="entry name" value="RHS"/>
    <property type="match status" value="1"/>
</dbReference>
<reference evidence="7 8" key="2">
    <citation type="journal article" date="2021" name="Microorganisms">
        <title>The Ever-Expanding Pseudomonas Genus: Description of 43 New Species and Partition of the Pseudomonas putida Group.</title>
        <authorList>
            <person name="Girard L."/>
            <person name="Lood C."/>
            <person name="Hofte M."/>
            <person name="Vandamme P."/>
            <person name="Rokni-Zadeh H."/>
            <person name="van Noort V."/>
            <person name="Lavigne R."/>
            <person name="De Mot R."/>
        </authorList>
    </citation>
    <scope>NUCLEOTIDE SEQUENCE [LARGE SCALE GENOMIC DNA]</scope>
    <source>
        <strain evidence="7 8">RW9S1A</strain>
    </source>
</reference>
<evidence type="ECO:0000259" key="4">
    <source>
        <dbReference type="Pfam" id="PF14220"/>
    </source>
</evidence>
<dbReference type="InterPro" id="IPR001826">
    <property type="entry name" value="RHS"/>
</dbReference>
<accession>A0A9E6TV60</accession>
<dbReference type="Pfam" id="PF20148">
    <property type="entry name" value="DUF6531"/>
    <property type="match status" value="1"/>
</dbReference>
<dbReference type="InterPro" id="IPR031325">
    <property type="entry name" value="RHS_repeat"/>
</dbReference>
<evidence type="ECO:0000259" key="6">
    <source>
        <dbReference type="Pfam" id="PF25023"/>
    </source>
</evidence>
<evidence type="ECO:0000259" key="3">
    <source>
        <dbReference type="Pfam" id="PF03527"/>
    </source>
</evidence>
<keyword evidence="8" id="KW-1185">Reference proteome</keyword>
<dbReference type="Pfam" id="PF05593">
    <property type="entry name" value="RHS_repeat"/>
    <property type="match status" value="3"/>
</dbReference>
<dbReference type="InterPro" id="IPR022385">
    <property type="entry name" value="Rhs_assc_core"/>
</dbReference>
<keyword evidence="2" id="KW-1133">Transmembrane helix</keyword>